<dbReference type="GO" id="GO:0080048">
    <property type="term" value="F:GDP-D-glucose phosphorylase activity"/>
    <property type="evidence" value="ECO:0007669"/>
    <property type="project" value="InterPro"/>
</dbReference>
<evidence type="ECO:0000313" key="2">
    <source>
        <dbReference type="EMBL" id="HFC92756.1"/>
    </source>
</evidence>
<dbReference type="AlphaFoldDB" id="A0A7V2T3P8"/>
<dbReference type="PANTHER" id="PTHR20884">
    <property type="entry name" value="GDP-D-GLUCOSE PHOSPHORYLASE 1"/>
    <property type="match status" value="1"/>
</dbReference>
<dbReference type="Proteomes" id="UP000885750">
    <property type="component" value="Unassembled WGS sequence"/>
</dbReference>
<dbReference type="GO" id="GO:0000166">
    <property type="term" value="F:nucleotide binding"/>
    <property type="evidence" value="ECO:0007669"/>
    <property type="project" value="UniProtKB-KW"/>
</dbReference>
<dbReference type="GO" id="GO:0016787">
    <property type="term" value="F:hydrolase activity"/>
    <property type="evidence" value="ECO:0007669"/>
    <property type="project" value="UniProtKB-KW"/>
</dbReference>
<dbReference type="PANTHER" id="PTHR20884:SF8">
    <property type="entry name" value="GDP-D-GLUCOSE PHOSPHORYLASE 1"/>
    <property type="match status" value="1"/>
</dbReference>
<dbReference type="EMBL" id="DRMS01000301">
    <property type="protein sequence ID" value="HFC92756.1"/>
    <property type="molecule type" value="Genomic_DNA"/>
</dbReference>
<reference evidence="2" key="1">
    <citation type="journal article" date="2020" name="mSystems">
        <title>Genome- and Community-Level Interaction Insights into Carbon Utilization and Element Cycling Functions of Hydrothermarchaeota in Hydrothermal Sediment.</title>
        <authorList>
            <person name="Zhou Z."/>
            <person name="Liu Y."/>
            <person name="Xu W."/>
            <person name="Pan J."/>
            <person name="Luo Z.H."/>
            <person name="Li M."/>
        </authorList>
    </citation>
    <scope>NUCLEOTIDE SEQUENCE [LARGE SCALE GENOMIC DNA]</scope>
    <source>
        <strain evidence="2">HyVt-493</strain>
    </source>
</reference>
<dbReference type="InterPro" id="IPR026506">
    <property type="entry name" value="GDPGP"/>
</dbReference>
<comment type="caution">
    <text evidence="2">The sequence shown here is derived from an EMBL/GenBank/DDBJ whole genome shotgun (WGS) entry which is preliminary data.</text>
</comment>
<name>A0A7V2T3P8_LEUMU</name>
<dbReference type="GO" id="GO:0006006">
    <property type="term" value="P:glucose metabolic process"/>
    <property type="evidence" value="ECO:0007669"/>
    <property type="project" value="TreeGrafter"/>
</dbReference>
<accession>A0A7V2T3P8</accession>
<sequence length="339" mass="39119">MSVNNFPDSLAVFKTRFHDVLAKMLIADELGAFILVLANSLQDDTVQSQLAIPLKEKFKQIKARFDKGELQAAKDDYDVFSALAALSLDNLPVWQSRKLETWKLVYNPMRALRPVRSSGEIIKTLQRPFNPSAFHFNKPFLEPEVFWQGMINEVELRVFYNKFPFAMYHLLLVPDFKQCLPQFITKKYHYFIWDFVVQYQQDLTGLGIAYNSLGAYASINQLHFQYFIEKSLLPIEDNLWSHNGGDIAYPLACHKLITPAEAWDVIQQLHQASQAYNLLYRGGCCYVVARKFQGQEALPDWMQGMAWCEICGIQTLGSREQFDGLKQDEITQVLLINRV</sequence>
<dbReference type="Pfam" id="PF26217">
    <property type="entry name" value="GDPGP1_N"/>
    <property type="match status" value="1"/>
</dbReference>
<feature type="domain" description="GDPGP1-like N-terminal" evidence="1">
    <location>
        <begin position="107"/>
        <end position="226"/>
    </location>
</feature>
<dbReference type="GO" id="GO:0005085">
    <property type="term" value="F:guanyl-nucleotide exchange factor activity"/>
    <property type="evidence" value="ECO:0007669"/>
    <property type="project" value="UniProtKB-KW"/>
</dbReference>
<protein>
    <recommendedName>
        <fullName evidence="1">GDPGP1-like N-terminal domain-containing protein</fullName>
    </recommendedName>
</protein>
<proteinExistence type="predicted"/>
<dbReference type="InterPro" id="IPR058866">
    <property type="entry name" value="GDPGP1_N"/>
</dbReference>
<evidence type="ECO:0000259" key="1">
    <source>
        <dbReference type="Pfam" id="PF26217"/>
    </source>
</evidence>
<organism evidence="2">
    <name type="scientific">Leucothrix mucor</name>
    <dbReference type="NCBI Taxonomy" id="45248"/>
    <lineage>
        <taxon>Bacteria</taxon>
        <taxon>Pseudomonadati</taxon>
        <taxon>Pseudomonadota</taxon>
        <taxon>Gammaproteobacteria</taxon>
        <taxon>Thiotrichales</taxon>
        <taxon>Thiotrichaceae</taxon>
        <taxon>Leucothrix</taxon>
    </lineage>
</organism>
<dbReference type="GO" id="GO:0005737">
    <property type="term" value="C:cytoplasm"/>
    <property type="evidence" value="ECO:0007669"/>
    <property type="project" value="UniProtKB-SubCell"/>
</dbReference>
<gene>
    <name evidence="2" type="ORF">ENJ51_08075</name>
</gene>